<dbReference type="InterPro" id="IPR001128">
    <property type="entry name" value="Cyt_P450"/>
</dbReference>
<dbReference type="Gene3D" id="1.10.630.10">
    <property type="entry name" value="Cytochrome P450"/>
    <property type="match status" value="1"/>
</dbReference>
<dbReference type="Proteomes" id="UP000285146">
    <property type="component" value="Unassembled WGS sequence"/>
</dbReference>
<evidence type="ECO:0000256" key="5">
    <source>
        <dbReference type="ARBA" id="ARBA00023004"/>
    </source>
</evidence>
<dbReference type="SUPFAM" id="SSF48264">
    <property type="entry name" value="Cytochrome P450"/>
    <property type="match status" value="1"/>
</dbReference>
<evidence type="ECO:0000256" key="8">
    <source>
        <dbReference type="RuleBase" id="RU000461"/>
    </source>
</evidence>
<evidence type="ECO:0000256" key="4">
    <source>
        <dbReference type="ARBA" id="ARBA00022723"/>
    </source>
</evidence>
<evidence type="ECO:0000256" key="6">
    <source>
        <dbReference type="ARBA" id="ARBA00023033"/>
    </source>
</evidence>
<dbReference type="STRING" id="1230097.A0A423VP85"/>
<dbReference type="InterPro" id="IPR002403">
    <property type="entry name" value="Cyt_P450_E_grp-IV"/>
</dbReference>
<dbReference type="AlphaFoldDB" id="A0A423VP85"/>
<name>A0A423VP85_9PEZI</name>
<dbReference type="Pfam" id="PF00067">
    <property type="entry name" value="p450"/>
    <property type="match status" value="2"/>
</dbReference>
<keyword evidence="6 8" id="KW-0503">Monooxygenase</keyword>
<dbReference type="InterPro" id="IPR050121">
    <property type="entry name" value="Cytochrome_P450_monoxygenase"/>
</dbReference>
<comment type="cofactor">
    <cofactor evidence="1 7">
        <name>heme</name>
        <dbReference type="ChEBI" id="CHEBI:30413"/>
    </cofactor>
</comment>
<evidence type="ECO:0000256" key="1">
    <source>
        <dbReference type="ARBA" id="ARBA00001971"/>
    </source>
</evidence>
<evidence type="ECO:0000256" key="2">
    <source>
        <dbReference type="ARBA" id="ARBA00010617"/>
    </source>
</evidence>
<dbReference type="CDD" id="cd11062">
    <property type="entry name" value="CYP58-like"/>
    <property type="match status" value="1"/>
</dbReference>
<dbReference type="OrthoDB" id="3945418at2759"/>
<gene>
    <name evidence="9" type="ORF">VPNG_09114</name>
</gene>
<dbReference type="PRINTS" id="PR00465">
    <property type="entry name" value="EP450IV"/>
</dbReference>
<keyword evidence="8" id="KW-0560">Oxidoreductase</keyword>
<comment type="caution">
    <text evidence="9">The sequence shown here is derived from an EMBL/GenBank/DDBJ whole genome shotgun (WGS) entry which is preliminary data.</text>
</comment>
<dbReference type="InterPro" id="IPR017972">
    <property type="entry name" value="Cyt_P450_CS"/>
</dbReference>
<dbReference type="GO" id="GO:0004497">
    <property type="term" value="F:monooxygenase activity"/>
    <property type="evidence" value="ECO:0007669"/>
    <property type="project" value="UniProtKB-KW"/>
</dbReference>
<evidence type="ECO:0000256" key="7">
    <source>
        <dbReference type="PIRSR" id="PIRSR602403-1"/>
    </source>
</evidence>
<protein>
    <recommendedName>
        <fullName evidence="11">Cytochrome P450</fullName>
    </recommendedName>
</protein>
<comment type="similarity">
    <text evidence="2 8">Belongs to the cytochrome P450 family.</text>
</comment>
<dbReference type="InParanoid" id="A0A423VP85"/>
<dbReference type="PRINTS" id="PR00385">
    <property type="entry name" value="P450"/>
</dbReference>
<evidence type="ECO:0008006" key="11">
    <source>
        <dbReference type="Google" id="ProtNLM"/>
    </source>
</evidence>
<keyword evidence="4 7" id="KW-0479">Metal-binding</keyword>
<dbReference type="GO" id="GO:0020037">
    <property type="term" value="F:heme binding"/>
    <property type="evidence" value="ECO:0007669"/>
    <property type="project" value="InterPro"/>
</dbReference>
<proteinExistence type="inferred from homology"/>
<dbReference type="PROSITE" id="PS00086">
    <property type="entry name" value="CYTOCHROME_P450"/>
    <property type="match status" value="1"/>
</dbReference>
<dbReference type="PANTHER" id="PTHR24305:SF147">
    <property type="entry name" value="P450, PUTATIVE (EUROFUNG)-RELATED"/>
    <property type="match status" value="1"/>
</dbReference>
<dbReference type="GO" id="GO:0005506">
    <property type="term" value="F:iron ion binding"/>
    <property type="evidence" value="ECO:0007669"/>
    <property type="project" value="InterPro"/>
</dbReference>
<evidence type="ECO:0000313" key="9">
    <source>
        <dbReference type="EMBL" id="ROV92811.1"/>
    </source>
</evidence>
<organism evidence="9 10">
    <name type="scientific">Cytospora leucostoma</name>
    <dbReference type="NCBI Taxonomy" id="1230097"/>
    <lineage>
        <taxon>Eukaryota</taxon>
        <taxon>Fungi</taxon>
        <taxon>Dikarya</taxon>
        <taxon>Ascomycota</taxon>
        <taxon>Pezizomycotina</taxon>
        <taxon>Sordariomycetes</taxon>
        <taxon>Sordariomycetidae</taxon>
        <taxon>Diaporthales</taxon>
        <taxon>Cytosporaceae</taxon>
        <taxon>Cytospora</taxon>
    </lineage>
</organism>
<sequence length="480" mass="54764">MEAIPSLRGPSQAFVVLITAWLGYQLLKILYNVSPLHPLSSIPGPRLAAASYLPEFYHDVILLGRYTHQIRRMHEIYGPLVRINPNEVHCNDPDFADEIFAGGGRKRNKSSHQVDANFNRHSGFATVDHDRHRSRRAPLSKFFSRASIARLEGDIAELTQKLCDKILAHRGQEQPFDITIAYSNLTTDTISGYCFGKQFGLSRFVDNLPQPLVHLVRIMQIEMPRRIEEIREGQRAGVLYERPTIIGAILDSDLRDKEKSTSRVADESFAVVGAGTETTAWALTVMTHRLLSNREILERLTQELQHTVKDPRRLPSWTVLEKLPYLSAVIQESLRLSYGVSARTARVATQEDLVYQGEWDKKPIRYVIPRGYAIGMSAVITHHDENIFPRSHEFRPDRWLDPERRRELERGILGFGKGSRACLGMNLALCELHLAAAALTLRVFPYMRLFETTEEDLRYDYDTIVPMPKRESRGVRATVV</sequence>
<dbReference type="PANTHER" id="PTHR24305">
    <property type="entry name" value="CYTOCHROME P450"/>
    <property type="match status" value="1"/>
</dbReference>
<keyword evidence="5 7" id="KW-0408">Iron</keyword>
<dbReference type="EMBL" id="LKEB01000083">
    <property type="protein sequence ID" value="ROV92811.1"/>
    <property type="molecule type" value="Genomic_DNA"/>
</dbReference>
<keyword evidence="3 7" id="KW-0349">Heme</keyword>
<evidence type="ECO:0000256" key="3">
    <source>
        <dbReference type="ARBA" id="ARBA00022617"/>
    </source>
</evidence>
<dbReference type="GO" id="GO:0016705">
    <property type="term" value="F:oxidoreductase activity, acting on paired donors, with incorporation or reduction of molecular oxygen"/>
    <property type="evidence" value="ECO:0007669"/>
    <property type="project" value="InterPro"/>
</dbReference>
<accession>A0A423VP85</accession>
<dbReference type="InterPro" id="IPR036396">
    <property type="entry name" value="Cyt_P450_sf"/>
</dbReference>
<evidence type="ECO:0000313" key="10">
    <source>
        <dbReference type="Proteomes" id="UP000285146"/>
    </source>
</evidence>
<reference evidence="9 10" key="1">
    <citation type="submission" date="2015-09" db="EMBL/GenBank/DDBJ databases">
        <title>Host preference determinants of Valsa canker pathogens revealed by comparative genomics.</title>
        <authorList>
            <person name="Yin Z."/>
            <person name="Huang L."/>
        </authorList>
    </citation>
    <scope>NUCLEOTIDE SEQUENCE [LARGE SCALE GENOMIC DNA]</scope>
    <source>
        <strain evidence="9 10">SXYLt</strain>
    </source>
</reference>
<feature type="binding site" description="axial binding residue" evidence="7">
    <location>
        <position position="422"/>
    </location>
    <ligand>
        <name>heme</name>
        <dbReference type="ChEBI" id="CHEBI:30413"/>
    </ligand>
    <ligandPart>
        <name>Fe</name>
        <dbReference type="ChEBI" id="CHEBI:18248"/>
    </ligandPart>
</feature>
<keyword evidence="10" id="KW-1185">Reference proteome</keyword>